<dbReference type="EMBL" id="WWCL01000002">
    <property type="protein sequence ID" value="MYN45673.1"/>
    <property type="molecule type" value="Genomic_DNA"/>
</dbReference>
<comment type="caution">
    <text evidence="2">The sequence shown here is derived from an EMBL/GenBank/DDBJ whole genome shotgun (WGS) entry which is preliminary data.</text>
</comment>
<reference evidence="2" key="1">
    <citation type="submission" date="2019-12" db="EMBL/GenBank/DDBJ databases">
        <title>Novel species isolated from a subtropical stream in China.</title>
        <authorList>
            <person name="Lu H."/>
        </authorList>
    </citation>
    <scope>NUCLEOTIDE SEQUENCE [LARGE SCALE GENOMIC DNA]</scope>
    <source>
        <strain evidence="2">FT93W</strain>
    </source>
</reference>
<dbReference type="Gene3D" id="2.40.10.220">
    <property type="entry name" value="predicted glycosyltransferase like domains"/>
    <property type="match status" value="1"/>
</dbReference>
<dbReference type="GO" id="GO:0035438">
    <property type="term" value="F:cyclic-di-GMP binding"/>
    <property type="evidence" value="ECO:0007669"/>
    <property type="project" value="InterPro"/>
</dbReference>
<protein>
    <submittedName>
        <fullName evidence="2">PilZ domain-containing protein</fullName>
    </submittedName>
</protein>
<dbReference type="SUPFAM" id="SSF141371">
    <property type="entry name" value="PilZ domain-like"/>
    <property type="match status" value="1"/>
</dbReference>
<dbReference type="Proteomes" id="UP000444316">
    <property type="component" value="Unassembled WGS sequence"/>
</dbReference>
<dbReference type="AlphaFoldDB" id="A0A845HXE3"/>
<organism evidence="2 3">
    <name type="scientific">Duganella fentianensis</name>
    <dbReference type="NCBI Taxonomy" id="2692177"/>
    <lineage>
        <taxon>Bacteria</taxon>
        <taxon>Pseudomonadati</taxon>
        <taxon>Pseudomonadota</taxon>
        <taxon>Betaproteobacteria</taxon>
        <taxon>Burkholderiales</taxon>
        <taxon>Oxalobacteraceae</taxon>
        <taxon>Telluria group</taxon>
        <taxon>Duganella</taxon>
    </lineage>
</organism>
<sequence length="112" mass="12515">MDPRREHVKRLLQVDAHLTDMDGQHETGTQIIDISRHGVSFLSEQAMPVGENYVLHFSFPACSIVNHVALTVLHSAHIGSQGRFRNDAYFLSMPADCALKIADYLTSPPEQD</sequence>
<dbReference type="RefSeq" id="WP_161035242.1">
    <property type="nucleotide sequence ID" value="NZ_WWCL01000002.1"/>
</dbReference>
<dbReference type="InterPro" id="IPR009875">
    <property type="entry name" value="PilZ_domain"/>
</dbReference>
<evidence type="ECO:0000259" key="1">
    <source>
        <dbReference type="Pfam" id="PF07238"/>
    </source>
</evidence>
<name>A0A845HXE3_9BURK</name>
<evidence type="ECO:0000313" key="2">
    <source>
        <dbReference type="EMBL" id="MYN45673.1"/>
    </source>
</evidence>
<evidence type="ECO:0000313" key="3">
    <source>
        <dbReference type="Proteomes" id="UP000444316"/>
    </source>
</evidence>
<keyword evidence="3" id="KW-1185">Reference proteome</keyword>
<dbReference type="Pfam" id="PF07238">
    <property type="entry name" value="PilZ"/>
    <property type="match status" value="1"/>
</dbReference>
<proteinExistence type="predicted"/>
<feature type="domain" description="PilZ" evidence="1">
    <location>
        <begin position="4"/>
        <end position="68"/>
    </location>
</feature>
<accession>A0A845HXE3</accession>
<gene>
    <name evidence="2" type="ORF">GTP23_11495</name>
</gene>